<dbReference type="GO" id="GO:0000155">
    <property type="term" value="F:phosphorelay sensor kinase activity"/>
    <property type="evidence" value="ECO:0007669"/>
    <property type="project" value="InterPro"/>
</dbReference>
<evidence type="ECO:0000256" key="3">
    <source>
        <dbReference type="ARBA" id="ARBA00022553"/>
    </source>
</evidence>
<keyword evidence="3 7" id="KW-0597">Phosphoprotein</keyword>
<gene>
    <name evidence="10" type="ORF">GCM10007876_08250</name>
</gene>
<dbReference type="PROSITE" id="PS50110">
    <property type="entry name" value="RESPONSE_REGULATORY"/>
    <property type="match status" value="1"/>
</dbReference>
<dbReference type="Gene3D" id="3.30.565.10">
    <property type="entry name" value="Histidine kinase-like ATPase, C-terminal domain"/>
    <property type="match status" value="1"/>
</dbReference>
<dbReference type="EC" id="2.7.13.3" evidence="2"/>
<organism evidence="10 11">
    <name type="scientific">Litoribrevibacter albus</name>
    <dbReference type="NCBI Taxonomy" id="1473156"/>
    <lineage>
        <taxon>Bacteria</taxon>
        <taxon>Pseudomonadati</taxon>
        <taxon>Pseudomonadota</taxon>
        <taxon>Gammaproteobacteria</taxon>
        <taxon>Oceanospirillales</taxon>
        <taxon>Oceanospirillaceae</taxon>
        <taxon>Litoribrevibacter</taxon>
    </lineage>
</organism>
<accession>A0AA37S934</accession>
<dbReference type="InterPro" id="IPR003594">
    <property type="entry name" value="HATPase_dom"/>
</dbReference>
<dbReference type="InterPro" id="IPR003661">
    <property type="entry name" value="HisK_dim/P_dom"/>
</dbReference>
<evidence type="ECO:0000256" key="5">
    <source>
        <dbReference type="ARBA" id="ARBA00022777"/>
    </source>
</evidence>
<protein>
    <recommendedName>
        <fullName evidence="2">histidine kinase</fullName>
        <ecNumber evidence="2">2.7.13.3</ecNumber>
    </recommendedName>
</protein>
<dbReference type="PANTHER" id="PTHR45339:SF1">
    <property type="entry name" value="HYBRID SIGNAL TRANSDUCTION HISTIDINE KINASE J"/>
    <property type="match status" value="1"/>
</dbReference>
<dbReference type="AlphaFoldDB" id="A0AA37S934"/>
<dbReference type="SMART" id="SM00448">
    <property type="entry name" value="REC"/>
    <property type="match status" value="1"/>
</dbReference>
<dbReference type="EMBL" id="BSNM01000003">
    <property type="protein sequence ID" value="GLQ30347.1"/>
    <property type="molecule type" value="Genomic_DNA"/>
</dbReference>
<dbReference type="InterPro" id="IPR029016">
    <property type="entry name" value="GAF-like_dom_sf"/>
</dbReference>
<evidence type="ECO:0000313" key="11">
    <source>
        <dbReference type="Proteomes" id="UP001161389"/>
    </source>
</evidence>
<evidence type="ECO:0000256" key="4">
    <source>
        <dbReference type="ARBA" id="ARBA00022679"/>
    </source>
</evidence>
<keyword evidence="6" id="KW-0902">Two-component regulatory system</keyword>
<keyword evidence="11" id="KW-1185">Reference proteome</keyword>
<dbReference type="InterPro" id="IPR036890">
    <property type="entry name" value="HATPase_C_sf"/>
</dbReference>
<dbReference type="PROSITE" id="PS50109">
    <property type="entry name" value="HIS_KIN"/>
    <property type="match status" value="1"/>
</dbReference>
<dbReference type="Proteomes" id="UP001161389">
    <property type="component" value="Unassembled WGS sequence"/>
</dbReference>
<keyword evidence="4" id="KW-0808">Transferase</keyword>
<evidence type="ECO:0000256" key="6">
    <source>
        <dbReference type="ARBA" id="ARBA00023012"/>
    </source>
</evidence>
<evidence type="ECO:0000256" key="1">
    <source>
        <dbReference type="ARBA" id="ARBA00000085"/>
    </source>
</evidence>
<reference evidence="10" key="2">
    <citation type="submission" date="2023-01" db="EMBL/GenBank/DDBJ databases">
        <title>Draft genome sequence of Litoribrevibacter albus strain NBRC 110071.</title>
        <authorList>
            <person name="Sun Q."/>
            <person name="Mori K."/>
        </authorList>
    </citation>
    <scope>NUCLEOTIDE SEQUENCE</scope>
    <source>
        <strain evidence="10">NBRC 110071</strain>
    </source>
</reference>
<keyword evidence="5" id="KW-0418">Kinase</keyword>
<comment type="catalytic activity">
    <reaction evidence="1">
        <text>ATP + protein L-histidine = ADP + protein N-phospho-L-histidine.</text>
        <dbReference type="EC" id="2.7.13.3"/>
    </reaction>
</comment>
<dbReference type="Pfam" id="PF00512">
    <property type="entry name" value="HisKA"/>
    <property type="match status" value="1"/>
</dbReference>
<dbReference type="Gene3D" id="3.40.50.2300">
    <property type="match status" value="1"/>
</dbReference>
<dbReference type="Pfam" id="PF01590">
    <property type="entry name" value="GAF"/>
    <property type="match status" value="1"/>
</dbReference>
<dbReference type="SMART" id="SM00388">
    <property type="entry name" value="HisKA"/>
    <property type="match status" value="1"/>
</dbReference>
<sequence length="547" mass="61148">MVNISESERLIRRIYQITNEYKKGFDYQIQELLKLGLERFNLDIAILSNIEDGNYTVMHCVTPEGVELNPGDNFDLGITYCQITCTAREPVAIEHMGEDDKYSSHPAYAAFQLESYIGVPIRVNDRLYGTLNFSSPTPYPRQFRDVDIDALKLMASWIEVELLRLEQEKKLKKANQYKTDFLSNMSHEIRTPMNGIVGALKLLADSELTQKQHKLVSLALSSSSTLGDILNDILDISKIEAGKIELSETPFELDELIDEVVNTQALKLTDSPIKLEYHFESISHYHLLGDSLRLKQILNNLVGNALKFTKEGQVTVNITETSHDIVNNRSTGCFRFEVTDTGIGLSKEQAAKLFQRFHQADKSTTRQYGGTGLGLSISKSLVELMGGHIGVNSTLGKGSTFLFTLPFTHLKAKENTLTNNANDNSTLSGHVLLVEDNLINQQIAQGFLENLGISYDVAENGKIALEKIEANDYNLILMDCLMPVMDGYQATEIIRTLNSPKNKLPVLALTANALSSDIEKCRSAGMDDHIGKPINPKDLEQKLKKWL</sequence>
<dbReference type="InterPro" id="IPR005467">
    <property type="entry name" value="His_kinase_dom"/>
</dbReference>
<dbReference type="SUPFAM" id="SSF55781">
    <property type="entry name" value="GAF domain-like"/>
    <property type="match status" value="1"/>
</dbReference>
<evidence type="ECO:0000259" key="8">
    <source>
        <dbReference type="PROSITE" id="PS50109"/>
    </source>
</evidence>
<reference evidence="10" key="1">
    <citation type="journal article" date="2014" name="Int. J. Syst. Evol. Microbiol.">
        <title>Complete genome sequence of Corynebacterium casei LMG S-19264T (=DSM 44701T), isolated from a smear-ripened cheese.</title>
        <authorList>
            <consortium name="US DOE Joint Genome Institute (JGI-PGF)"/>
            <person name="Walter F."/>
            <person name="Albersmeier A."/>
            <person name="Kalinowski J."/>
            <person name="Ruckert C."/>
        </authorList>
    </citation>
    <scope>NUCLEOTIDE SEQUENCE</scope>
    <source>
        <strain evidence="10">NBRC 110071</strain>
    </source>
</reference>
<proteinExistence type="predicted"/>
<dbReference type="InterPro" id="IPR003018">
    <property type="entry name" value="GAF"/>
</dbReference>
<dbReference type="RefSeq" id="WP_284379114.1">
    <property type="nucleotide sequence ID" value="NZ_BSNM01000003.1"/>
</dbReference>
<dbReference type="PANTHER" id="PTHR45339">
    <property type="entry name" value="HYBRID SIGNAL TRANSDUCTION HISTIDINE KINASE J"/>
    <property type="match status" value="1"/>
</dbReference>
<dbReference type="InterPro" id="IPR011006">
    <property type="entry name" value="CheY-like_superfamily"/>
</dbReference>
<feature type="domain" description="Response regulatory" evidence="9">
    <location>
        <begin position="430"/>
        <end position="547"/>
    </location>
</feature>
<dbReference type="InterPro" id="IPR004358">
    <property type="entry name" value="Sig_transdc_His_kin-like_C"/>
</dbReference>
<dbReference type="Pfam" id="PF02518">
    <property type="entry name" value="HATPase_c"/>
    <property type="match status" value="1"/>
</dbReference>
<dbReference type="CDD" id="cd17546">
    <property type="entry name" value="REC_hyHK_CKI1_RcsC-like"/>
    <property type="match status" value="1"/>
</dbReference>
<dbReference type="SUPFAM" id="SSF55874">
    <property type="entry name" value="ATPase domain of HSP90 chaperone/DNA topoisomerase II/histidine kinase"/>
    <property type="match status" value="1"/>
</dbReference>
<feature type="modified residue" description="4-aspartylphosphate" evidence="7">
    <location>
        <position position="479"/>
    </location>
</feature>
<evidence type="ECO:0000256" key="7">
    <source>
        <dbReference type="PROSITE-ProRule" id="PRU00169"/>
    </source>
</evidence>
<evidence type="ECO:0000313" key="10">
    <source>
        <dbReference type="EMBL" id="GLQ30347.1"/>
    </source>
</evidence>
<dbReference type="SUPFAM" id="SSF47384">
    <property type="entry name" value="Homodimeric domain of signal transducing histidine kinase"/>
    <property type="match status" value="1"/>
</dbReference>
<evidence type="ECO:0000259" key="9">
    <source>
        <dbReference type="PROSITE" id="PS50110"/>
    </source>
</evidence>
<dbReference type="Pfam" id="PF00072">
    <property type="entry name" value="Response_reg"/>
    <property type="match status" value="1"/>
</dbReference>
<dbReference type="FunFam" id="3.30.565.10:FF:000010">
    <property type="entry name" value="Sensor histidine kinase RcsC"/>
    <property type="match status" value="1"/>
</dbReference>
<comment type="caution">
    <text evidence="10">The sequence shown here is derived from an EMBL/GenBank/DDBJ whole genome shotgun (WGS) entry which is preliminary data.</text>
</comment>
<dbReference type="CDD" id="cd00082">
    <property type="entry name" value="HisKA"/>
    <property type="match status" value="1"/>
</dbReference>
<evidence type="ECO:0000256" key="2">
    <source>
        <dbReference type="ARBA" id="ARBA00012438"/>
    </source>
</evidence>
<dbReference type="PRINTS" id="PR00344">
    <property type="entry name" value="BCTRLSENSOR"/>
</dbReference>
<dbReference type="SMART" id="SM00387">
    <property type="entry name" value="HATPase_c"/>
    <property type="match status" value="1"/>
</dbReference>
<dbReference type="InterPro" id="IPR036097">
    <property type="entry name" value="HisK_dim/P_sf"/>
</dbReference>
<dbReference type="CDD" id="cd16922">
    <property type="entry name" value="HATPase_EvgS-ArcB-TorS-like"/>
    <property type="match status" value="1"/>
</dbReference>
<name>A0AA37S934_9GAMM</name>
<dbReference type="SUPFAM" id="SSF52172">
    <property type="entry name" value="CheY-like"/>
    <property type="match status" value="1"/>
</dbReference>
<dbReference type="Gene3D" id="1.10.287.130">
    <property type="match status" value="1"/>
</dbReference>
<feature type="domain" description="Histidine kinase" evidence="8">
    <location>
        <begin position="184"/>
        <end position="409"/>
    </location>
</feature>
<dbReference type="Gene3D" id="3.30.450.40">
    <property type="match status" value="1"/>
</dbReference>
<dbReference type="InterPro" id="IPR001789">
    <property type="entry name" value="Sig_transdc_resp-reg_receiver"/>
</dbReference>